<dbReference type="PANTHER" id="PTHR47481:SF22">
    <property type="entry name" value="RETROTRANSPOSON GAG DOMAIN-CONTAINING PROTEIN"/>
    <property type="match status" value="1"/>
</dbReference>
<dbReference type="AlphaFoldDB" id="A0A7I8IKJ9"/>
<dbReference type="EMBL" id="CACRZD030000003">
    <property type="protein sequence ID" value="CAA6657668.1"/>
    <property type="molecule type" value="Genomic_DNA"/>
</dbReference>
<dbReference type="EMBL" id="LR743590">
    <property type="protein sequence ID" value="CAA2617975.1"/>
    <property type="molecule type" value="Genomic_DNA"/>
</dbReference>
<protein>
    <submittedName>
        <fullName evidence="1">Uncharacterized protein</fullName>
    </submittedName>
</protein>
<dbReference type="Pfam" id="PF14223">
    <property type="entry name" value="Retrotran_gag_2"/>
    <property type="match status" value="1"/>
</dbReference>
<dbReference type="Proteomes" id="UP001189122">
    <property type="component" value="Unassembled WGS sequence"/>
</dbReference>
<reference evidence="1 2" key="1">
    <citation type="submission" date="2019-12" db="EMBL/GenBank/DDBJ databases">
        <authorList>
            <person name="Scholz U."/>
            <person name="Mascher M."/>
            <person name="Fiebig A."/>
        </authorList>
    </citation>
    <scope>NUCLEOTIDE SEQUENCE</scope>
</reference>
<accession>A0A7I8IKJ9</accession>
<gene>
    <name evidence="1" type="ORF">SI7747_03004136</name>
</gene>
<evidence type="ECO:0000313" key="2">
    <source>
        <dbReference type="Proteomes" id="UP001189122"/>
    </source>
</evidence>
<sequence length="173" mass="20024">MRTLLTHQGLHKALLRKEKMSNTMSIEAKPELDEKALVVIQLSLSNEVLCEVIHESTIVALWLKLESLYMTRSLTNKLFLKQCLFMLKMAKGTSIKAHLNEFNYILLDLENIDERVQEEDQVMFLLCSLPSSYRHFQETFLYGRNTISIEDVKSSLFSKELIDKNIIVISEGQ</sequence>
<evidence type="ECO:0000313" key="1">
    <source>
        <dbReference type="EMBL" id="CAA2617975.1"/>
    </source>
</evidence>
<dbReference type="PANTHER" id="PTHR47481">
    <property type="match status" value="1"/>
</dbReference>
<proteinExistence type="predicted"/>
<keyword evidence="2" id="KW-1185">Reference proteome</keyword>
<name>A0A7I8IKJ9_SPIIN</name>
<organism evidence="1">
    <name type="scientific">Spirodela intermedia</name>
    <name type="common">Intermediate duckweed</name>
    <dbReference type="NCBI Taxonomy" id="51605"/>
    <lineage>
        <taxon>Eukaryota</taxon>
        <taxon>Viridiplantae</taxon>
        <taxon>Streptophyta</taxon>
        <taxon>Embryophyta</taxon>
        <taxon>Tracheophyta</taxon>
        <taxon>Spermatophyta</taxon>
        <taxon>Magnoliopsida</taxon>
        <taxon>Liliopsida</taxon>
        <taxon>Araceae</taxon>
        <taxon>Lemnoideae</taxon>
        <taxon>Spirodela</taxon>
    </lineage>
</organism>